<evidence type="ECO:0000256" key="1">
    <source>
        <dbReference type="ARBA" id="ARBA00004429"/>
    </source>
</evidence>
<dbReference type="Gene3D" id="1.20.1250.20">
    <property type="entry name" value="MFS general substrate transporter like domains"/>
    <property type="match status" value="1"/>
</dbReference>
<dbReference type="Pfam" id="PF00854">
    <property type="entry name" value="PTR2"/>
    <property type="match status" value="1"/>
</dbReference>
<dbReference type="InterPro" id="IPR000109">
    <property type="entry name" value="POT_fam"/>
</dbReference>
<keyword evidence="5 6" id="KW-0472">Membrane</keyword>
<dbReference type="InterPro" id="IPR036259">
    <property type="entry name" value="MFS_trans_sf"/>
</dbReference>
<organism evidence="7 8">
    <name type="scientific">Salmonella enterica subsp. arizonae</name>
    <dbReference type="NCBI Taxonomy" id="59203"/>
    <lineage>
        <taxon>Bacteria</taxon>
        <taxon>Pseudomonadati</taxon>
        <taxon>Pseudomonadota</taxon>
        <taxon>Gammaproteobacteria</taxon>
        <taxon>Enterobacterales</taxon>
        <taxon>Enterobacteriaceae</taxon>
        <taxon>Salmonella</taxon>
    </lineage>
</organism>
<reference evidence="7 8" key="1">
    <citation type="submission" date="2018-06" db="EMBL/GenBank/DDBJ databases">
        <authorList>
            <consortium name="Pathogen Informatics"/>
            <person name="Doyle S."/>
        </authorList>
    </citation>
    <scope>NUCLEOTIDE SEQUENCE [LARGE SCALE GENOMIC DNA]</scope>
    <source>
        <strain evidence="7 8">NCTC7304</strain>
    </source>
</reference>
<evidence type="ECO:0000256" key="2">
    <source>
        <dbReference type="ARBA" id="ARBA00022519"/>
    </source>
</evidence>
<feature type="transmembrane region" description="Helical" evidence="6">
    <location>
        <begin position="52"/>
        <end position="69"/>
    </location>
</feature>
<keyword evidence="2" id="KW-1003">Cell membrane</keyword>
<gene>
    <name evidence="7" type="primary">ybgH_2</name>
    <name evidence="7" type="ORF">NCTC7304_03789</name>
</gene>
<feature type="transmembrane region" description="Helical" evidence="6">
    <location>
        <begin position="27"/>
        <end position="46"/>
    </location>
</feature>
<dbReference type="GO" id="GO:0022857">
    <property type="term" value="F:transmembrane transporter activity"/>
    <property type="evidence" value="ECO:0007669"/>
    <property type="project" value="InterPro"/>
</dbReference>
<protein>
    <submittedName>
        <fullName evidence="7">POT family transport protein</fullName>
    </submittedName>
</protein>
<keyword evidence="3 6" id="KW-0812">Transmembrane</keyword>
<evidence type="ECO:0000256" key="6">
    <source>
        <dbReference type="SAM" id="Phobius"/>
    </source>
</evidence>
<dbReference type="EMBL" id="UGXD01000002">
    <property type="protein sequence ID" value="SUG34281.1"/>
    <property type="molecule type" value="Genomic_DNA"/>
</dbReference>
<name>A0A379SZH7_SALER</name>
<sequence length="146" mass="16328">MEIVISPTPPALIKPLCAPRNYLLPNWGWLLILLVAAPLLITVLFWKEWAVYALIVATAIGLVVLTKIYRQAQTAKQRKELGLIVTLTLFSMLFWAFAQQGGSSISLYIDRFVNRDILGYSVSHRHVPVGERLCRDAVWGRPGLAG</sequence>
<evidence type="ECO:0000313" key="7">
    <source>
        <dbReference type="EMBL" id="SUG34281.1"/>
    </source>
</evidence>
<accession>A0A379SZH7</accession>
<proteinExistence type="predicted"/>
<evidence type="ECO:0000256" key="5">
    <source>
        <dbReference type="ARBA" id="ARBA00023136"/>
    </source>
</evidence>
<keyword evidence="4 6" id="KW-1133">Transmembrane helix</keyword>
<dbReference type="AlphaFoldDB" id="A0A379SZH7"/>
<evidence type="ECO:0000256" key="3">
    <source>
        <dbReference type="ARBA" id="ARBA00022692"/>
    </source>
</evidence>
<dbReference type="Proteomes" id="UP000254762">
    <property type="component" value="Unassembled WGS sequence"/>
</dbReference>
<evidence type="ECO:0000313" key="8">
    <source>
        <dbReference type="Proteomes" id="UP000254762"/>
    </source>
</evidence>
<feature type="transmembrane region" description="Helical" evidence="6">
    <location>
        <begin position="81"/>
        <end position="98"/>
    </location>
</feature>
<dbReference type="GO" id="GO:0005886">
    <property type="term" value="C:plasma membrane"/>
    <property type="evidence" value="ECO:0007669"/>
    <property type="project" value="UniProtKB-SubCell"/>
</dbReference>
<evidence type="ECO:0000256" key="4">
    <source>
        <dbReference type="ARBA" id="ARBA00022989"/>
    </source>
</evidence>
<comment type="subcellular location">
    <subcellularLocation>
        <location evidence="1">Cell inner membrane</location>
        <topology evidence="1">Multi-pass membrane protein</topology>
    </subcellularLocation>
</comment>
<keyword evidence="2" id="KW-0997">Cell inner membrane</keyword>